<dbReference type="GO" id="GO:0008270">
    <property type="term" value="F:zinc ion binding"/>
    <property type="evidence" value="ECO:0007669"/>
    <property type="project" value="UniProtKB-KW"/>
</dbReference>
<evidence type="ECO:0000256" key="1">
    <source>
        <dbReference type="PROSITE-ProRule" id="PRU00175"/>
    </source>
</evidence>
<protein>
    <recommendedName>
        <fullName evidence="2">RING-type domain-containing protein</fullName>
    </recommendedName>
</protein>
<organism evidence="3 4">
    <name type="scientific">Yasminevirus sp. GU-2018</name>
    <dbReference type="NCBI Taxonomy" id="2420051"/>
    <lineage>
        <taxon>Viruses</taxon>
        <taxon>Varidnaviria</taxon>
        <taxon>Bamfordvirae</taxon>
        <taxon>Nucleocytoviricota</taxon>
        <taxon>Megaviricetes</taxon>
        <taxon>Imitervirales</taxon>
        <taxon>Mimiviridae</taxon>
        <taxon>Klosneuvirinae</taxon>
        <taxon>Yasminevirus</taxon>
        <taxon>Yasminevirus saudimassiliense</taxon>
    </lineage>
</organism>
<accession>A0A5K0UAE5</accession>
<keyword evidence="1" id="KW-0862">Zinc</keyword>
<dbReference type="SUPFAM" id="SSF57850">
    <property type="entry name" value="RING/U-box"/>
    <property type="match status" value="1"/>
</dbReference>
<feature type="domain" description="RING-type" evidence="2">
    <location>
        <begin position="32"/>
        <end position="78"/>
    </location>
</feature>
<dbReference type="PROSITE" id="PS50089">
    <property type="entry name" value="ZF_RING_2"/>
    <property type="match status" value="1"/>
</dbReference>
<evidence type="ECO:0000313" key="4">
    <source>
        <dbReference type="Proteomes" id="UP000594342"/>
    </source>
</evidence>
<dbReference type="InterPro" id="IPR013083">
    <property type="entry name" value="Znf_RING/FYVE/PHD"/>
</dbReference>
<dbReference type="EMBL" id="UPSH01000001">
    <property type="protein sequence ID" value="VBB18695.1"/>
    <property type="molecule type" value="Genomic_DNA"/>
</dbReference>
<evidence type="ECO:0000313" key="3">
    <source>
        <dbReference type="EMBL" id="VBB18695.1"/>
    </source>
</evidence>
<gene>
    <name evidence="3" type="ORF">YASMINEVIRUS_1226</name>
</gene>
<keyword evidence="4" id="KW-1185">Reference proteome</keyword>
<keyword evidence="1" id="KW-0863">Zinc-finger</keyword>
<sequence>MSIDTIYEGSCIREKDTVINKDDTGCSNSSICMICMIDRVDEIEHISKCRCTIKHLYCRSCIYSWYRTTRRLSCPVCRFGDIVVDQFTQTSEHSQHNQIIEEGTVIVYDDDVLNNQYDYRHDNRYDDQIDLHDTILFDDITLNEVVGFISSLVTSTLTSLFNTVENSLIYSLLKLWNALYRQTFQERTHGSRQRLEFFKVFKTTVHLLSMLLIRFVLSVMQYYIDAF</sequence>
<proteinExistence type="predicted"/>
<reference evidence="3 4" key="1">
    <citation type="submission" date="2018-10" db="EMBL/GenBank/DDBJ databases">
        <authorList>
            <consortium name="IHU Genomes"/>
        </authorList>
    </citation>
    <scope>NUCLEOTIDE SEQUENCE [LARGE SCALE GENOMIC DNA]</scope>
    <source>
        <strain evidence="3 4">A1</strain>
    </source>
</reference>
<keyword evidence="1" id="KW-0479">Metal-binding</keyword>
<comment type="caution">
    <text evidence="3">The sequence shown here is derived from an EMBL/GenBank/DDBJ whole genome shotgun (WGS) entry which is preliminary data.</text>
</comment>
<dbReference type="InterPro" id="IPR001841">
    <property type="entry name" value="Znf_RING"/>
</dbReference>
<evidence type="ECO:0000259" key="2">
    <source>
        <dbReference type="PROSITE" id="PS50089"/>
    </source>
</evidence>
<dbReference type="Proteomes" id="UP000594342">
    <property type="component" value="Unassembled WGS sequence"/>
</dbReference>
<name>A0A5K0UAE5_9VIRU</name>
<dbReference type="Gene3D" id="3.30.40.10">
    <property type="entry name" value="Zinc/RING finger domain, C3HC4 (zinc finger)"/>
    <property type="match status" value="1"/>
</dbReference>